<dbReference type="Proteomes" id="UP000075243">
    <property type="component" value="Unassembled WGS sequence"/>
</dbReference>
<accession>A0A151QRX9</accession>
<dbReference type="Gramene" id="C.cajan_41858.t">
    <property type="protein sequence ID" value="C.cajan_41858.t.cds1"/>
    <property type="gene ID" value="C.cajan_41858"/>
</dbReference>
<proteinExistence type="predicted"/>
<name>A0A151QRX9_CAJCA</name>
<gene>
    <name evidence="1" type="ORF">KK1_046115</name>
</gene>
<protein>
    <submittedName>
        <fullName evidence="1">Uncharacterized protein</fullName>
    </submittedName>
</protein>
<dbReference type="AlphaFoldDB" id="A0A151QRX9"/>
<evidence type="ECO:0000313" key="1">
    <source>
        <dbReference type="EMBL" id="KYP33067.1"/>
    </source>
</evidence>
<sequence>MDWLSSNHVLLNCVKKSVMFFDSKDLSISLSKPISRFSWGKVQGYLILSSMEAKEEVNLKNIAFVQIFPEVFPNDIPGLPPNREIEFRLI</sequence>
<organism evidence="1 2">
    <name type="scientific">Cajanus cajan</name>
    <name type="common">Pigeon pea</name>
    <name type="synonym">Cajanus indicus</name>
    <dbReference type="NCBI Taxonomy" id="3821"/>
    <lineage>
        <taxon>Eukaryota</taxon>
        <taxon>Viridiplantae</taxon>
        <taxon>Streptophyta</taxon>
        <taxon>Embryophyta</taxon>
        <taxon>Tracheophyta</taxon>
        <taxon>Spermatophyta</taxon>
        <taxon>Magnoliopsida</taxon>
        <taxon>eudicotyledons</taxon>
        <taxon>Gunneridae</taxon>
        <taxon>Pentapetalae</taxon>
        <taxon>rosids</taxon>
        <taxon>fabids</taxon>
        <taxon>Fabales</taxon>
        <taxon>Fabaceae</taxon>
        <taxon>Papilionoideae</taxon>
        <taxon>50 kb inversion clade</taxon>
        <taxon>NPAAA clade</taxon>
        <taxon>indigoferoid/millettioid clade</taxon>
        <taxon>Phaseoleae</taxon>
        <taxon>Cajanus</taxon>
    </lineage>
</organism>
<evidence type="ECO:0000313" key="2">
    <source>
        <dbReference type="Proteomes" id="UP000075243"/>
    </source>
</evidence>
<keyword evidence="2" id="KW-1185">Reference proteome</keyword>
<reference evidence="1" key="1">
    <citation type="journal article" date="2012" name="Nat. Biotechnol.">
        <title>Draft genome sequence of pigeonpea (Cajanus cajan), an orphan legume crop of resource-poor farmers.</title>
        <authorList>
            <person name="Varshney R.K."/>
            <person name="Chen W."/>
            <person name="Li Y."/>
            <person name="Bharti A.K."/>
            <person name="Saxena R.K."/>
            <person name="Schlueter J.A."/>
            <person name="Donoghue M.T."/>
            <person name="Azam S."/>
            <person name="Fan G."/>
            <person name="Whaley A.M."/>
            <person name="Farmer A.D."/>
            <person name="Sheridan J."/>
            <person name="Iwata A."/>
            <person name="Tuteja R."/>
            <person name="Penmetsa R.V."/>
            <person name="Wu W."/>
            <person name="Upadhyaya H.D."/>
            <person name="Yang S.P."/>
            <person name="Shah T."/>
            <person name="Saxena K.B."/>
            <person name="Michael T."/>
            <person name="McCombie W.R."/>
            <person name="Yang B."/>
            <person name="Zhang G."/>
            <person name="Yang H."/>
            <person name="Wang J."/>
            <person name="Spillane C."/>
            <person name="Cook D.R."/>
            <person name="May G.D."/>
            <person name="Xu X."/>
            <person name="Jackson S.A."/>
        </authorList>
    </citation>
    <scope>NUCLEOTIDE SEQUENCE [LARGE SCALE GENOMIC DNA]</scope>
</reference>
<dbReference type="EMBL" id="KQ485001">
    <property type="protein sequence ID" value="KYP33067.1"/>
    <property type="molecule type" value="Genomic_DNA"/>
</dbReference>